<feature type="domain" description="EGF-like" evidence="8">
    <location>
        <begin position="193"/>
        <end position="229"/>
    </location>
</feature>
<name>A0A183UTK9_TOXCA</name>
<dbReference type="GO" id="GO:0007154">
    <property type="term" value="P:cell communication"/>
    <property type="evidence" value="ECO:0007669"/>
    <property type="project" value="InterPro"/>
</dbReference>
<dbReference type="PROSITE" id="PS50026">
    <property type="entry name" value="EGF_3"/>
    <property type="match status" value="2"/>
</dbReference>
<comment type="subcellular location">
    <subcellularLocation>
        <location evidence="7">Membrane</location>
        <topology evidence="7">Single-pass type I membrane protein</topology>
    </subcellularLocation>
</comment>
<dbReference type="InterPro" id="IPR001774">
    <property type="entry name" value="DSL"/>
</dbReference>
<keyword evidence="11" id="KW-1185">Reference proteome</keyword>
<keyword evidence="1 7" id="KW-0217">Developmental protein</keyword>
<organism evidence="11 12">
    <name type="scientific">Toxocara canis</name>
    <name type="common">Canine roundworm</name>
    <dbReference type="NCBI Taxonomy" id="6265"/>
    <lineage>
        <taxon>Eukaryota</taxon>
        <taxon>Metazoa</taxon>
        <taxon>Ecdysozoa</taxon>
        <taxon>Nematoda</taxon>
        <taxon>Chromadorea</taxon>
        <taxon>Rhabditida</taxon>
        <taxon>Spirurina</taxon>
        <taxon>Ascaridomorpha</taxon>
        <taxon>Ascaridoidea</taxon>
        <taxon>Toxocaridae</taxon>
        <taxon>Toxocara</taxon>
    </lineage>
</organism>
<dbReference type="WBParaSite" id="TCNE_0001182901-mRNA-1">
    <property type="protein sequence ID" value="TCNE_0001182901-mRNA-1"/>
    <property type="gene ID" value="TCNE_0001182901"/>
</dbReference>
<protein>
    <recommendedName>
        <fullName evidence="7">Delta-like protein</fullName>
    </recommendedName>
</protein>
<evidence type="ECO:0000256" key="3">
    <source>
        <dbReference type="ARBA" id="ARBA00022737"/>
    </source>
</evidence>
<dbReference type="Pfam" id="PF01414">
    <property type="entry name" value="DSL"/>
    <property type="match status" value="1"/>
</dbReference>
<keyword evidence="7" id="KW-0732">Signal</keyword>
<accession>A0A183UTK9</accession>
<dbReference type="SMART" id="SM00181">
    <property type="entry name" value="EGF"/>
    <property type="match status" value="4"/>
</dbReference>
<reference evidence="10 11" key="2">
    <citation type="submission" date="2018-11" db="EMBL/GenBank/DDBJ databases">
        <authorList>
            <consortium name="Pathogen Informatics"/>
        </authorList>
    </citation>
    <scope>NUCLEOTIDE SEQUENCE [LARGE SCALE GENOMIC DNA]</scope>
</reference>
<evidence type="ECO:0000259" key="9">
    <source>
        <dbReference type="PROSITE" id="PS51051"/>
    </source>
</evidence>
<comment type="caution">
    <text evidence="5">Lacks conserved residue(s) required for the propagation of feature annotation.</text>
</comment>
<dbReference type="PROSITE" id="PS51051">
    <property type="entry name" value="DSL"/>
    <property type="match status" value="1"/>
</dbReference>
<evidence type="ECO:0000256" key="5">
    <source>
        <dbReference type="PROSITE-ProRule" id="PRU00076"/>
    </source>
</evidence>
<keyword evidence="4 5" id="KW-1015">Disulfide bond</keyword>
<reference evidence="12" key="1">
    <citation type="submission" date="2016-06" db="UniProtKB">
        <authorList>
            <consortium name="WormBaseParasite"/>
        </authorList>
    </citation>
    <scope>IDENTIFICATION</scope>
</reference>
<keyword evidence="7" id="KW-0812">Transmembrane</keyword>
<proteinExistence type="predicted"/>
<keyword evidence="3 7" id="KW-0677">Repeat</keyword>
<feature type="disulfide bond" evidence="5">
    <location>
        <begin position="162"/>
        <end position="179"/>
    </location>
</feature>
<feature type="disulfide bond" evidence="5">
    <location>
        <begin position="181"/>
        <end position="190"/>
    </location>
</feature>
<evidence type="ECO:0000313" key="11">
    <source>
        <dbReference type="Proteomes" id="UP000050794"/>
    </source>
</evidence>
<dbReference type="Proteomes" id="UP000050794">
    <property type="component" value="Unassembled WGS sequence"/>
</dbReference>
<dbReference type="AlphaFoldDB" id="A0A183UTK9"/>
<dbReference type="FunFam" id="2.10.25.10:FF:000118">
    <property type="entry name" value="protein delta homolog 2"/>
    <property type="match status" value="1"/>
</dbReference>
<dbReference type="CDD" id="cd00054">
    <property type="entry name" value="EGF_CA"/>
    <property type="match status" value="1"/>
</dbReference>
<dbReference type="Gene3D" id="2.10.25.10">
    <property type="entry name" value="Laminin"/>
    <property type="match status" value="2"/>
</dbReference>
<dbReference type="GO" id="GO:0016020">
    <property type="term" value="C:membrane"/>
    <property type="evidence" value="ECO:0007669"/>
    <property type="project" value="UniProtKB-SubCell"/>
</dbReference>
<dbReference type="GO" id="GO:0005509">
    <property type="term" value="F:calcium ion binding"/>
    <property type="evidence" value="ECO:0007669"/>
    <property type="project" value="InterPro"/>
</dbReference>
<feature type="disulfide bond" evidence="6">
    <location>
        <begin position="46"/>
        <end position="55"/>
    </location>
</feature>
<keyword evidence="2 5" id="KW-0245">EGF-like domain</keyword>
<dbReference type="SMART" id="SM00051">
    <property type="entry name" value="DSL"/>
    <property type="match status" value="1"/>
</dbReference>
<dbReference type="PANTHER" id="PTHR24033">
    <property type="entry name" value="EGF-LIKE DOMAIN-CONTAINING PROTEIN"/>
    <property type="match status" value="1"/>
</dbReference>
<dbReference type="Gene3D" id="2.10.25.140">
    <property type="match status" value="1"/>
</dbReference>
<dbReference type="PANTHER" id="PTHR24033:SF151">
    <property type="entry name" value="NOTCH 2"/>
    <property type="match status" value="1"/>
</dbReference>
<comment type="function">
    <text evidence="7">Putative Notch ligand involved in the mediation of Notch signaling.</text>
</comment>
<dbReference type="PROSITE" id="PS01186">
    <property type="entry name" value="EGF_2"/>
    <property type="match status" value="1"/>
</dbReference>
<evidence type="ECO:0000256" key="4">
    <source>
        <dbReference type="ARBA" id="ARBA00023157"/>
    </source>
</evidence>
<feature type="disulfide bond" evidence="5">
    <location>
        <begin position="219"/>
        <end position="228"/>
    </location>
</feature>
<evidence type="ECO:0000256" key="2">
    <source>
        <dbReference type="ARBA" id="ARBA00022536"/>
    </source>
</evidence>
<dbReference type="PROSITE" id="PS00022">
    <property type="entry name" value="EGF_1"/>
    <property type="match status" value="3"/>
</dbReference>
<dbReference type="EMBL" id="UYWY01021005">
    <property type="protein sequence ID" value="VDM43150.1"/>
    <property type="molecule type" value="Genomic_DNA"/>
</dbReference>
<dbReference type="Pfam" id="PF21700">
    <property type="entry name" value="EGF_DL_JAG"/>
    <property type="match status" value="1"/>
</dbReference>
<feature type="domain" description="DSL" evidence="9">
    <location>
        <begin position="44"/>
        <end position="87"/>
    </location>
</feature>
<dbReference type="SMART" id="SM00179">
    <property type="entry name" value="EGF_CA"/>
    <property type="match status" value="1"/>
</dbReference>
<feature type="domain" description="EGF-like" evidence="8">
    <location>
        <begin position="152"/>
        <end position="191"/>
    </location>
</feature>
<gene>
    <name evidence="10" type="ORF">TCNE_LOCUS11829</name>
</gene>
<evidence type="ECO:0000256" key="6">
    <source>
        <dbReference type="PROSITE-ProRule" id="PRU00377"/>
    </source>
</evidence>
<feature type="disulfide bond" evidence="6">
    <location>
        <begin position="78"/>
        <end position="87"/>
    </location>
</feature>
<evidence type="ECO:0000313" key="12">
    <source>
        <dbReference type="WBParaSite" id="TCNE_0001182901-mRNA-1"/>
    </source>
</evidence>
<dbReference type="InterPro" id="IPR051830">
    <property type="entry name" value="NOTCH_homolog"/>
</dbReference>
<sequence>MRHAIDKAIILRSERFVQLSPLTNKALRIEENDAKKKIVYEAQIACEKFYYGAECAIFCQPNIASFHFYCSPDGERLCEKGWSGQNCDDPICAKGCGNGICIAPNMCRCRNGWRGELCDRCRVLEGCKHGYCKQANECICEKNWGGTFCDRDLDYCYHNSPCQNGGKCSSGGLQNYYYCNCTSGYTGQNCELKVDPCTQVDCGKFGRCTMSGESVECRCDSRHYGVRCQYSVEEVDANEKILALPICALIESVCFKHCALIRDGDCLKNPCVFPRGQCLSWAQLNKETSKAVCRQRILDGRRNTFGCASMLAEFDLNILPKVRFNVSFLLNTVIVSEWF</sequence>
<keyword evidence="7" id="KW-1133">Transmembrane helix</keyword>
<evidence type="ECO:0000259" key="8">
    <source>
        <dbReference type="PROSITE" id="PS50026"/>
    </source>
</evidence>
<evidence type="ECO:0000256" key="7">
    <source>
        <dbReference type="RuleBase" id="RU280815"/>
    </source>
</evidence>
<evidence type="ECO:0000256" key="1">
    <source>
        <dbReference type="ARBA" id="ARBA00022473"/>
    </source>
</evidence>
<dbReference type="InterPro" id="IPR001881">
    <property type="entry name" value="EGF-like_Ca-bd_dom"/>
</dbReference>
<evidence type="ECO:0000313" key="10">
    <source>
        <dbReference type="EMBL" id="VDM43150.1"/>
    </source>
</evidence>
<keyword evidence="7" id="KW-0472">Membrane</keyword>
<dbReference type="SUPFAM" id="SSF57196">
    <property type="entry name" value="EGF/Laminin"/>
    <property type="match status" value="1"/>
</dbReference>
<dbReference type="InterPro" id="IPR000742">
    <property type="entry name" value="EGF"/>
</dbReference>